<feature type="transmembrane region" description="Helical" evidence="1">
    <location>
        <begin position="130"/>
        <end position="149"/>
    </location>
</feature>
<evidence type="ECO:0008006" key="4">
    <source>
        <dbReference type="Google" id="ProtNLM"/>
    </source>
</evidence>
<protein>
    <recommendedName>
        <fullName evidence="4">DUF1772 domain-containing protein</fullName>
    </recommendedName>
</protein>
<dbReference type="Proteomes" id="UP001371305">
    <property type="component" value="Unassembled WGS sequence"/>
</dbReference>
<gene>
    <name evidence="2" type="ORF">WKV53_06180</name>
</gene>
<feature type="transmembrane region" description="Helical" evidence="1">
    <location>
        <begin position="66"/>
        <end position="89"/>
    </location>
</feature>
<evidence type="ECO:0000256" key="1">
    <source>
        <dbReference type="SAM" id="Phobius"/>
    </source>
</evidence>
<feature type="transmembrane region" description="Helical" evidence="1">
    <location>
        <begin position="96"/>
        <end position="118"/>
    </location>
</feature>
<reference evidence="2 3" key="1">
    <citation type="submission" date="2024-04" db="EMBL/GenBank/DDBJ databases">
        <title>Luteolibacter sp. isolated from soil.</title>
        <authorList>
            <person name="An J."/>
        </authorList>
    </citation>
    <scope>NUCLEOTIDE SEQUENCE [LARGE SCALE GENOMIC DNA]</scope>
    <source>
        <strain evidence="2 3">Y139</strain>
    </source>
</reference>
<name>A0ABU9ASL6_9BACT</name>
<organism evidence="2 3">
    <name type="scientific">Luteolibacter soli</name>
    <dbReference type="NCBI Taxonomy" id="3135280"/>
    <lineage>
        <taxon>Bacteria</taxon>
        <taxon>Pseudomonadati</taxon>
        <taxon>Verrucomicrobiota</taxon>
        <taxon>Verrucomicrobiia</taxon>
        <taxon>Verrucomicrobiales</taxon>
        <taxon>Verrucomicrobiaceae</taxon>
        <taxon>Luteolibacter</taxon>
    </lineage>
</organism>
<keyword evidence="1" id="KW-0812">Transmembrane</keyword>
<accession>A0ABU9ASL6</accession>
<proteinExistence type="predicted"/>
<keyword evidence="3" id="KW-1185">Reference proteome</keyword>
<keyword evidence="1" id="KW-1133">Transmembrane helix</keyword>
<evidence type="ECO:0000313" key="3">
    <source>
        <dbReference type="Proteomes" id="UP001371305"/>
    </source>
</evidence>
<dbReference type="EMBL" id="JBBUKT010000002">
    <property type="protein sequence ID" value="MEK7950072.1"/>
    <property type="molecule type" value="Genomic_DNA"/>
</dbReference>
<feature type="transmembrane region" description="Helical" evidence="1">
    <location>
        <begin position="12"/>
        <end position="33"/>
    </location>
</feature>
<dbReference type="RefSeq" id="WP_341403486.1">
    <property type="nucleotide sequence ID" value="NZ_JBBUKT010000002.1"/>
</dbReference>
<sequence>MPISSARRMNLIALAVLLTGLISFVAFHFLIFVDFRPDDDAIRGWQVWPEVWRFVRDPDFNQLEDLIATSALFTSVLLTVISPFAIPLFRSSRLAWWLAAIVSGAAMLGLTGVLLVNYVMEPSESEKPGAGFFCLVASQALNFVGLLFVRRENEPELIAGGPP</sequence>
<evidence type="ECO:0000313" key="2">
    <source>
        <dbReference type="EMBL" id="MEK7950072.1"/>
    </source>
</evidence>
<keyword evidence="1" id="KW-0472">Membrane</keyword>
<comment type="caution">
    <text evidence="2">The sequence shown here is derived from an EMBL/GenBank/DDBJ whole genome shotgun (WGS) entry which is preliminary data.</text>
</comment>